<protein>
    <submittedName>
        <fullName evidence="5">Ankyrin repeat domain-containing protein</fullName>
    </submittedName>
</protein>
<evidence type="ECO:0000256" key="3">
    <source>
        <dbReference type="PROSITE-ProRule" id="PRU00023"/>
    </source>
</evidence>
<evidence type="ECO:0000313" key="6">
    <source>
        <dbReference type="Proteomes" id="UP001238603"/>
    </source>
</evidence>
<accession>A0ABT7LNL0</accession>
<dbReference type="SMART" id="SM00248">
    <property type="entry name" value="ANK"/>
    <property type="match status" value="5"/>
</dbReference>
<dbReference type="InterPro" id="IPR002110">
    <property type="entry name" value="Ankyrin_rpt"/>
</dbReference>
<organism evidence="5 6">
    <name type="scientific">Roseateles subflavus</name>
    <dbReference type="NCBI Taxonomy" id="3053353"/>
    <lineage>
        <taxon>Bacteria</taxon>
        <taxon>Pseudomonadati</taxon>
        <taxon>Pseudomonadota</taxon>
        <taxon>Betaproteobacteria</taxon>
        <taxon>Burkholderiales</taxon>
        <taxon>Sphaerotilaceae</taxon>
        <taxon>Roseateles</taxon>
    </lineage>
</organism>
<dbReference type="RefSeq" id="WP_285984545.1">
    <property type="nucleotide sequence ID" value="NZ_JASVDS010000009.1"/>
</dbReference>
<evidence type="ECO:0000313" key="5">
    <source>
        <dbReference type="EMBL" id="MDL5034468.1"/>
    </source>
</evidence>
<name>A0ABT7LNL0_9BURK</name>
<evidence type="ECO:0000256" key="1">
    <source>
        <dbReference type="ARBA" id="ARBA00022737"/>
    </source>
</evidence>
<dbReference type="EMBL" id="JASVDS010000009">
    <property type="protein sequence ID" value="MDL5034468.1"/>
    <property type="molecule type" value="Genomic_DNA"/>
</dbReference>
<dbReference type="PROSITE" id="PS50088">
    <property type="entry name" value="ANK_REPEAT"/>
    <property type="match status" value="3"/>
</dbReference>
<feature type="repeat" description="ANK" evidence="3">
    <location>
        <begin position="177"/>
        <end position="209"/>
    </location>
</feature>
<keyword evidence="1" id="KW-0677">Repeat</keyword>
<comment type="caution">
    <text evidence="5">The sequence shown here is derived from an EMBL/GenBank/DDBJ whole genome shotgun (WGS) entry which is preliminary data.</text>
</comment>
<proteinExistence type="predicted"/>
<reference evidence="5 6" key="1">
    <citation type="submission" date="2023-06" db="EMBL/GenBank/DDBJ databases">
        <title>Pelomonas sp. APW6 16S ribosomal RNA gene genome sequencing and assembly.</title>
        <authorList>
            <person name="Woo H."/>
        </authorList>
    </citation>
    <scope>NUCLEOTIDE SEQUENCE [LARGE SCALE GENOMIC DNA]</scope>
    <source>
        <strain evidence="5 6">APW6</strain>
    </source>
</reference>
<gene>
    <name evidence="5" type="ORF">QRD43_21370</name>
</gene>
<evidence type="ECO:0000256" key="4">
    <source>
        <dbReference type="SAM" id="SignalP"/>
    </source>
</evidence>
<dbReference type="PANTHER" id="PTHR24166:SF48">
    <property type="entry name" value="PROTEIN VAPYRIN"/>
    <property type="match status" value="1"/>
</dbReference>
<keyword evidence="6" id="KW-1185">Reference proteome</keyword>
<evidence type="ECO:0000256" key="2">
    <source>
        <dbReference type="ARBA" id="ARBA00023043"/>
    </source>
</evidence>
<keyword evidence="2 3" id="KW-0040">ANK repeat</keyword>
<dbReference type="Proteomes" id="UP001238603">
    <property type="component" value="Unassembled WGS sequence"/>
</dbReference>
<dbReference type="Gene3D" id="1.25.40.20">
    <property type="entry name" value="Ankyrin repeat-containing domain"/>
    <property type="match status" value="3"/>
</dbReference>
<keyword evidence="4" id="KW-0732">Signal</keyword>
<sequence length="239" mass="25732">MRPADRSVKRLALAVTLALAGGLAPQVRAAEPPVAPRVSLFRPATPDEFRDLMLAAVRDQPSFVMKLLLDGVDPNQADEQRNTALHKALMEESERVVKLLIEHPQMDVNAINQAGETPLMLAALRGRLPWVQALVQRGALINEAGFTALHYACSGPDNGVTAWLIAQGADIDARSPNGSTPLMMAAGYGSPDSVDVLLQAGADTRLVNDKGLGVLDFARRSGRPELVQRIEAHRQRGGR</sequence>
<dbReference type="SUPFAM" id="SSF48403">
    <property type="entry name" value="Ankyrin repeat"/>
    <property type="match status" value="1"/>
</dbReference>
<dbReference type="PANTHER" id="PTHR24166">
    <property type="entry name" value="ROLLING PEBBLES, ISOFORM B"/>
    <property type="match status" value="1"/>
</dbReference>
<dbReference type="InterPro" id="IPR050889">
    <property type="entry name" value="Dendritic_Spine_Reg/Scaffold"/>
</dbReference>
<dbReference type="InterPro" id="IPR036770">
    <property type="entry name" value="Ankyrin_rpt-contain_sf"/>
</dbReference>
<feature type="repeat" description="ANK" evidence="3">
    <location>
        <begin position="144"/>
        <end position="176"/>
    </location>
</feature>
<feature type="chain" id="PRO_5047531689" evidence="4">
    <location>
        <begin position="30"/>
        <end position="239"/>
    </location>
</feature>
<feature type="repeat" description="ANK" evidence="3">
    <location>
        <begin position="114"/>
        <end position="146"/>
    </location>
</feature>
<dbReference type="PROSITE" id="PS50297">
    <property type="entry name" value="ANK_REP_REGION"/>
    <property type="match status" value="3"/>
</dbReference>
<feature type="signal peptide" evidence="4">
    <location>
        <begin position="1"/>
        <end position="29"/>
    </location>
</feature>
<dbReference type="Pfam" id="PF12796">
    <property type="entry name" value="Ank_2"/>
    <property type="match status" value="2"/>
</dbReference>